<gene>
    <name evidence="2" type="ORF">SAMN05444354_120139</name>
</gene>
<dbReference type="Pfam" id="PF14559">
    <property type="entry name" value="TPR_19"/>
    <property type="match status" value="2"/>
</dbReference>
<dbReference type="OrthoDB" id="5515265at2"/>
<dbReference type="RefSeq" id="WP_075009914.1">
    <property type="nucleotide sequence ID" value="NZ_FOAP01000020.1"/>
</dbReference>
<evidence type="ECO:0000256" key="1">
    <source>
        <dbReference type="PROSITE-ProRule" id="PRU00339"/>
    </source>
</evidence>
<evidence type="ECO:0000313" key="2">
    <source>
        <dbReference type="EMBL" id="SEM66459.1"/>
    </source>
</evidence>
<feature type="repeat" description="TPR" evidence="1">
    <location>
        <begin position="99"/>
        <end position="132"/>
    </location>
</feature>
<dbReference type="PROSITE" id="PS50005">
    <property type="entry name" value="TPR"/>
    <property type="match status" value="1"/>
</dbReference>
<reference evidence="3" key="1">
    <citation type="submission" date="2016-10" db="EMBL/GenBank/DDBJ databases">
        <authorList>
            <person name="Varghese N."/>
            <person name="Submissions S."/>
        </authorList>
    </citation>
    <scope>NUCLEOTIDE SEQUENCE [LARGE SCALE GENOMIC DNA]</scope>
    <source>
        <strain evidence="3">DSM 17044</strain>
    </source>
</reference>
<dbReference type="AlphaFoldDB" id="A0A1H8A9J2"/>
<dbReference type="SMART" id="SM00028">
    <property type="entry name" value="TPR"/>
    <property type="match status" value="4"/>
</dbReference>
<evidence type="ECO:0000313" key="3">
    <source>
        <dbReference type="Proteomes" id="UP000182719"/>
    </source>
</evidence>
<dbReference type="PANTHER" id="PTHR44998">
    <property type="match status" value="1"/>
</dbReference>
<dbReference type="EMBL" id="FOAP01000020">
    <property type="protein sequence ID" value="SEM66459.1"/>
    <property type="molecule type" value="Genomic_DNA"/>
</dbReference>
<keyword evidence="1" id="KW-0802">TPR repeat</keyword>
<accession>A0A1H8A9J2</accession>
<dbReference type="Proteomes" id="UP000182719">
    <property type="component" value="Unassembled WGS sequence"/>
</dbReference>
<dbReference type="InterPro" id="IPR011990">
    <property type="entry name" value="TPR-like_helical_dom_sf"/>
</dbReference>
<dbReference type="Gene3D" id="1.25.40.10">
    <property type="entry name" value="Tetratricopeptide repeat domain"/>
    <property type="match status" value="3"/>
</dbReference>
<dbReference type="SUPFAM" id="SSF48452">
    <property type="entry name" value="TPR-like"/>
    <property type="match status" value="3"/>
</dbReference>
<organism evidence="2 3">
    <name type="scientific">Stigmatella aurantiaca</name>
    <dbReference type="NCBI Taxonomy" id="41"/>
    <lineage>
        <taxon>Bacteria</taxon>
        <taxon>Pseudomonadati</taxon>
        <taxon>Myxococcota</taxon>
        <taxon>Myxococcia</taxon>
        <taxon>Myxococcales</taxon>
        <taxon>Cystobacterineae</taxon>
        <taxon>Archangiaceae</taxon>
        <taxon>Stigmatella</taxon>
    </lineage>
</organism>
<sequence>MTHALRQLLEEGRIREAREAATHQLSQDPEDEEALLALAKVALVDARPEQAEQLLSRVKSEGAQREVTLLRGAVAIQHQDFVRAREHYEVLIRQPTPPAEAWHGLGVAQLALGAVAEAREAHEQAVALRPQQSGFRFELGMALVMEERPRAAAREFVRCLRLDARDARGYWALAQLLGQRGKVRSARRILEAGLTQAPQSQLLRETLAANQEPSEDREEAPDVALFHQASRLVDRKRGREALTLLREGWEQGTRSLPLKLLEAEACKVLQPPDMPGIIHAYEEAIAFAPEHWEPYTRLGVCLLKEGHRHEPRAIELLETARRLEPGMPETSLNLVLAYVKAQRIAEARALAQQVVEGLRPGHSLYEEATRLLEVLRKV</sequence>
<dbReference type="Pfam" id="PF13432">
    <property type="entry name" value="TPR_16"/>
    <property type="match status" value="1"/>
</dbReference>
<dbReference type="PANTHER" id="PTHR44998:SF1">
    <property type="entry name" value="UDP-N-ACETYLGLUCOSAMINE--PEPTIDE N-ACETYLGLUCOSAMINYLTRANSFERASE 110 KDA SUBUNIT"/>
    <property type="match status" value="1"/>
</dbReference>
<name>A0A1H8A9J2_STIAU</name>
<dbReference type="InterPro" id="IPR019734">
    <property type="entry name" value="TPR_rpt"/>
</dbReference>
<keyword evidence="3" id="KW-1185">Reference proteome</keyword>
<proteinExistence type="predicted"/>
<protein>
    <submittedName>
        <fullName evidence="2">Flp pilus assembly protein TadD, contains TPR repeats</fullName>
    </submittedName>
</protein>